<proteinExistence type="predicted"/>
<dbReference type="GO" id="GO:0015188">
    <property type="term" value="F:L-isoleucine transmembrane transporter activity"/>
    <property type="evidence" value="ECO:0007669"/>
    <property type="project" value="TreeGrafter"/>
</dbReference>
<evidence type="ECO:0000313" key="6">
    <source>
        <dbReference type="Proteomes" id="UP000306416"/>
    </source>
</evidence>
<evidence type="ECO:0000259" key="4">
    <source>
        <dbReference type="PROSITE" id="PS50893"/>
    </source>
</evidence>
<dbReference type="GO" id="GO:0042941">
    <property type="term" value="P:D-alanine transmembrane transport"/>
    <property type="evidence" value="ECO:0007669"/>
    <property type="project" value="TreeGrafter"/>
</dbReference>
<keyword evidence="6" id="KW-1185">Reference proteome</keyword>
<sequence length="241" mass="25675">MTEPILKVNSVTKCFGGLTAVDDVSFSVEKGEIVGLIGPNGAGKTTLFNVISGYYAPTKGSVVFQGNDISGKPPYHLAGVGIGRTFQVVKPFAGLTVLENVTIASFLKHPKKADAERHAWQVLETTGLADRAHLSAAGLTLAGRKRLEISKALALDPSFLLLDEVVAGLNPTEADRTVELIMKLKAQGLTILIVEHIMRVIMNISDRLVVLNFGKKIAEGTPAEVSSDPHVVQAYFGEEAA</sequence>
<dbReference type="InterPro" id="IPR003439">
    <property type="entry name" value="ABC_transporter-like_ATP-bd"/>
</dbReference>
<dbReference type="GO" id="GO:0015192">
    <property type="term" value="F:L-phenylalanine transmembrane transporter activity"/>
    <property type="evidence" value="ECO:0007669"/>
    <property type="project" value="TreeGrafter"/>
</dbReference>
<dbReference type="GO" id="GO:0005524">
    <property type="term" value="F:ATP binding"/>
    <property type="evidence" value="ECO:0007669"/>
    <property type="project" value="UniProtKB-KW"/>
</dbReference>
<dbReference type="GO" id="GO:0015808">
    <property type="term" value="P:L-alanine transport"/>
    <property type="evidence" value="ECO:0007669"/>
    <property type="project" value="TreeGrafter"/>
</dbReference>
<evidence type="ECO:0000256" key="1">
    <source>
        <dbReference type="ARBA" id="ARBA00022448"/>
    </source>
</evidence>
<evidence type="ECO:0000256" key="3">
    <source>
        <dbReference type="ARBA" id="ARBA00022840"/>
    </source>
</evidence>
<comment type="caution">
    <text evidence="5">The sequence shown here is derived from an EMBL/GenBank/DDBJ whole genome shotgun (WGS) entry which is preliminary data.</text>
</comment>
<dbReference type="PROSITE" id="PS50893">
    <property type="entry name" value="ABC_TRANSPORTER_2"/>
    <property type="match status" value="1"/>
</dbReference>
<keyword evidence="3 5" id="KW-0067">ATP-binding</keyword>
<dbReference type="EMBL" id="SRSC01000001">
    <property type="protein sequence ID" value="TGU74321.1"/>
    <property type="molecule type" value="Genomic_DNA"/>
</dbReference>
<dbReference type="GO" id="GO:1903806">
    <property type="term" value="P:L-isoleucine import across plasma membrane"/>
    <property type="evidence" value="ECO:0007669"/>
    <property type="project" value="TreeGrafter"/>
</dbReference>
<dbReference type="InterPro" id="IPR003593">
    <property type="entry name" value="AAA+_ATPase"/>
</dbReference>
<feature type="domain" description="ABC transporter" evidence="4">
    <location>
        <begin position="6"/>
        <end position="238"/>
    </location>
</feature>
<dbReference type="GO" id="GO:0016887">
    <property type="term" value="F:ATP hydrolysis activity"/>
    <property type="evidence" value="ECO:0007669"/>
    <property type="project" value="InterPro"/>
</dbReference>
<name>A0A4S1CKR8_9BACT</name>
<dbReference type="CDD" id="cd03219">
    <property type="entry name" value="ABC_Mj1267_LivG_branched"/>
    <property type="match status" value="1"/>
</dbReference>
<reference evidence="5 6" key="1">
    <citation type="submission" date="2019-04" db="EMBL/GenBank/DDBJ databases">
        <title>Geobacter oryzae sp. nov., ferric-reducing bacteria isolated from paddy soil.</title>
        <authorList>
            <person name="Xu Z."/>
            <person name="Masuda Y."/>
            <person name="Itoh H."/>
            <person name="Senoo K."/>
        </authorList>
    </citation>
    <scope>NUCLEOTIDE SEQUENCE [LARGE SCALE GENOMIC DNA]</scope>
    <source>
        <strain evidence="5 6">Red111</strain>
    </source>
</reference>
<dbReference type="PANTHER" id="PTHR45772:SF7">
    <property type="entry name" value="AMINO ACID ABC TRANSPORTER ATP-BINDING PROTEIN"/>
    <property type="match status" value="1"/>
</dbReference>
<keyword evidence="2" id="KW-0547">Nucleotide-binding</keyword>
<dbReference type="InterPro" id="IPR027417">
    <property type="entry name" value="P-loop_NTPase"/>
</dbReference>
<evidence type="ECO:0000256" key="2">
    <source>
        <dbReference type="ARBA" id="ARBA00022741"/>
    </source>
</evidence>
<dbReference type="Proteomes" id="UP000306416">
    <property type="component" value="Unassembled WGS sequence"/>
</dbReference>
<dbReference type="SMART" id="SM00382">
    <property type="entry name" value="AAA"/>
    <property type="match status" value="1"/>
</dbReference>
<dbReference type="PANTHER" id="PTHR45772">
    <property type="entry name" value="CONSERVED COMPONENT OF ABC TRANSPORTER FOR NATURAL AMINO ACIDS-RELATED"/>
    <property type="match status" value="1"/>
</dbReference>
<dbReference type="RefSeq" id="WP_135868655.1">
    <property type="nucleotide sequence ID" value="NZ_SRSC01000001.1"/>
</dbReference>
<organism evidence="5 6">
    <name type="scientific">Geomonas terrae</name>
    <dbReference type="NCBI Taxonomy" id="2562681"/>
    <lineage>
        <taxon>Bacteria</taxon>
        <taxon>Pseudomonadati</taxon>
        <taxon>Thermodesulfobacteriota</taxon>
        <taxon>Desulfuromonadia</taxon>
        <taxon>Geobacterales</taxon>
        <taxon>Geobacteraceae</taxon>
        <taxon>Geomonas</taxon>
    </lineage>
</organism>
<protein>
    <submittedName>
        <fullName evidence="5">ABC transporter ATP-binding protein</fullName>
    </submittedName>
</protein>
<keyword evidence="1" id="KW-0813">Transport</keyword>
<dbReference type="Gene3D" id="3.40.50.300">
    <property type="entry name" value="P-loop containing nucleotide triphosphate hydrolases"/>
    <property type="match status" value="1"/>
</dbReference>
<dbReference type="GO" id="GO:0005886">
    <property type="term" value="C:plasma membrane"/>
    <property type="evidence" value="ECO:0007669"/>
    <property type="project" value="TreeGrafter"/>
</dbReference>
<dbReference type="InterPro" id="IPR032823">
    <property type="entry name" value="BCA_ABC_TP_C"/>
</dbReference>
<evidence type="ECO:0000313" key="5">
    <source>
        <dbReference type="EMBL" id="TGU74321.1"/>
    </source>
</evidence>
<accession>A0A4S1CKR8</accession>
<dbReference type="GO" id="GO:1903805">
    <property type="term" value="P:L-valine import across plasma membrane"/>
    <property type="evidence" value="ECO:0007669"/>
    <property type="project" value="TreeGrafter"/>
</dbReference>
<dbReference type="FunFam" id="3.40.50.300:FF:000421">
    <property type="entry name" value="Branched-chain amino acid ABC transporter ATP-binding protein"/>
    <property type="match status" value="1"/>
</dbReference>
<dbReference type="Pfam" id="PF00005">
    <property type="entry name" value="ABC_tran"/>
    <property type="match status" value="1"/>
</dbReference>
<gene>
    <name evidence="5" type="ORF">E4633_02320</name>
</gene>
<dbReference type="AlphaFoldDB" id="A0A4S1CKR8"/>
<dbReference type="GO" id="GO:0005304">
    <property type="term" value="F:L-valine transmembrane transporter activity"/>
    <property type="evidence" value="ECO:0007669"/>
    <property type="project" value="TreeGrafter"/>
</dbReference>
<dbReference type="Pfam" id="PF12399">
    <property type="entry name" value="BCA_ABC_TP_C"/>
    <property type="match status" value="1"/>
</dbReference>
<dbReference type="SUPFAM" id="SSF52540">
    <property type="entry name" value="P-loop containing nucleoside triphosphate hydrolases"/>
    <property type="match status" value="1"/>
</dbReference>
<dbReference type="InterPro" id="IPR051120">
    <property type="entry name" value="ABC_AA/LPS_Transport"/>
</dbReference>